<evidence type="ECO:0000313" key="4">
    <source>
        <dbReference type="Proteomes" id="UP000093898"/>
    </source>
</evidence>
<dbReference type="NCBIfam" id="NF005714">
    <property type="entry name" value="PRK07529.1"/>
    <property type="match status" value="1"/>
</dbReference>
<dbReference type="AlphaFoldDB" id="A0A1A3GQ98"/>
<dbReference type="Gene3D" id="3.30.300.30">
    <property type="match status" value="1"/>
</dbReference>
<dbReference type="InterPro" id="IPR042099">
    <property type="entry name" value="ANL_N_sf"/>
</dbReference>
<organism evidence="3 4">
    <name type="scientific">Mycolicibacterium mucogenicum</name>
    <name type="common">Mycobacterium mucogenicum</name>
    <dbReference type="NCBI Taxonomy" id="56689"/>
    <lineage>
        <taxon>Bacteria</taxon>
        <taxon>Bacillati</taxon>
        <taxon>Actinomycetota</taxon>
        <taxon>Actinomycetes</taxon>
        <taxon>Mycobacteriales</taxon>
        <taxon>Mycobacteriaceae</taxon>
        <taxon>Mycolicibacterium</taxon>
    </lineage>
</organism>
<reference evidence="3 4" key="1">
    <citation type="submission" date="2016-06" db="EMBL/GenBank/DDBJ databases">
        <authorList>
            <person name="Kjaerup R.B."/>
            <person name="Dalgaard T.S."/>
            <person name="Juul-Madsen H.R."/>
        </authorList>
    </citation>
    <scope>NUCLEOTIDE SEQUENCE [LARGE SCALE GENOMIC DNA]</scope>
    <source>
        <strain evidence="3 4">1127319.6</strain>
    </source>
</reference>
<evidence type="ECO:0000259" key="1">
    <source>
        <dbReference type="Pfam" id="PF00501"/>
    </source>
</evidence>
<dbReference type="Proteomes" id="UP000093898">
    <property type="component" value="Unassembled WGS sequence"/>
</dbReference>
<dbReference type="OrthoDB" id="9803968at2"/>
<dbReference type="Pfam" id="PF00501">
    <property type="entry name" value="AMP-binding"/>
    <property type="match status" value="1"/>
</dbReference>
<dbReference type="PANTHER" id="PTHR43767">
    <property type="entry name" value="LONG-CHAIN-FATTY-ACID--COA LIGASE"/>
    <property type="match status" value="1"/>
</dbReference>
<comment type="caution">
    <text evidence="3">The sequence shown here is derived from an EMBL/GenBank/DDBJ whole genome shotgun (WGS) entry which is preliminary data.</text>
</comment>
<dbReference type="InterPro" id="IPR000873">
    <property type="entry name" value="AMP-dep_synth/lig_dom"/>
</dbReference>
<gene>
    <name evidence="3" type="ORF">A5630_04430</name>
</gene>
<feature type="domain" description="AMP-dependent synthetase/ligase" evidence="1">
    <location>
        <begin position="23"/>
        <end position="407"/>
    </location>
</feature>
<keyword evidence="3" id="KW-0436">Ligase</keyword>
<dbReference type="PANTHER" id="PTHR43767:SF1">
    <property type="entry name" value="NONRIBOSOMAL PEPTIDE SYNTHASE PES1 (EUROFUNG)-RELATED"/>
    <property type="match status" value="1"/>
</dbReference>
<dbReference type="InterPro" id="IPR025110">
    <property type="entry name" value="AMP-bd_C"/>
</dbReference>
<dbReference type="Gene3D" id="3.40.50.12780">
    <property type="entry name" value="N-terminal domain of ligase-like"/>
    <property type="match status" value="1"/>
</dbReference>
<dbReference type="InterPro" id="IPR045851">
    <property type="entry name" value="AMP-bd_C_sf"/>
</dbReference>
<dbReference type="GO" id="GO:0016878">
    <property type="term" value="F:acid-thiol ligase activity"/>
    <property type="evidence" value="ECO:0007669"/>
    <property type="project" value="UniProtKB-ARBA"/>
</dbReference>
<accession>A0A1A3GQ98</accession>
<sequence length="619" mass="65334">MMPETWAPSDWDVPDTTYDLLVRSADRFGDRPALRLLAGGRQWHTPATWTYRDLLARVTQAANMYTGLGLPPGGVVGLLLPNTPASYPAFLGAQAIGIANPVNPMLATSHIIDILRLTGAQILVAPSPALDPDGWRKACDVLAAVPAITALITVGGPVTNPPPRWVGDFEQMSNHCSSTQLYIGERRTSTDLVAYFHTGGTTGTPKVAPHTHGGEIYVAWALSTHGAFGGDLAVLSGLPLFHVNAVIVSTLTPLLVGGTTVALGPLGFRDREALSDFWRIVEHYRITTFSAVPTVYASLPPVPEDADISTLRAGIVGAAALPSAVRTDFEAATGVPMIEGYGLTEGTCASTFVPLGDTRYGSVGPPLPYQAVKAVHRDDAGRPTGDCPAGEVGMLAISGPAVFPGYLRHGPDGPVPDPAGVIEDGWLLTGDLGRVDADGFVYLSGRAKDLIIRGGHNIDPRLIEEALLSHPDVAAVAAVPRPDAHSGEVPAAYVVLRAGAQVSTEALRRWAVEHCPEPASVPKFFHIVDSIPVTAVGKVHKVPLVHDSLRRVVLQELDEAGLQGEVVVADVDGQPCATVQLTNGASDEHCAQIRNRLSRYGINYDITESGPASMATVLR</sequence>
<evidence type="ECO:0000313" key="3">
    <source>
        <dbReference type="EMBL" id="OBJ37518.1"/>
    </source>
</evidence>
<dbReference type="Pfam" id="PF13193">
    <property type="entry name" value="AMP-binding_C"/>
    <property type="match status" value="1"/>
</dbReference>
<dbReference type="SUPFAM" id="SSF56801">
    <property type="entry name" value="Acetyl-CoA synthetase-like"/>
    <property type="match status" value="1"/>
</dbReference>
<dbReference type="PROSITE" id="PS00455">
    <property type="entry name" value="AMP_BINDING"/>
    <property type="match status" value="1"/>
</dbReference>
<name>A0A1A3GQ98_MYCMU</name>
<feature type="domain" description="AMP-binding enzyme C-terminal" evidence="2">
    <location>
        <begin position="463"/>
        <end position="538"/>
    </location>
</feature>
<evidence type="ECO:0000259" key="2">
    <source>
        <dbReference type="Pfam" id="PF13193"/>
    </source>
</evidence>
<proteinExistence type="predicted"/>
<dbReference type="EMBL" id="LZLC01000219">
    <property type="protein sequence ID" value="OBJ37518.1"/>
    <property type="molecule type" value="Genomic_DNA"/>
</dbReference>
<protein>
    <submittedName>
        <fullName evidence="3">Long-chain fatty acid--CoA ligase</fullName>
    </submittedName>
</protein>
<dbReference type="InterPro" id="IPR020845">
    <property type="entry name" value="AMP-binding_CS"/>
</dbReference>
<dbReference type="InterPro" id="IPR050237">
    <property type="entry name" value="ATP-dep_AMP-bd_enzyme"/>
</dbReference>